<dbReference type="PANTHER" id="PTHR46889">
    <property type="entry name" value="TRANSPOSASE INSF FOR INSERTION SEQUENCE IS3B-RELATED"/>
    <property type="match status" value="1"/>
</dbReference>
<proteinExistence type="predicted"/>
<dbReference type="InterPro" id="IPR036397">
    <property type="entry name" value="RNaseH_sf"/>
</dbReference>
<evidence type="ECO:0000259" key="1">
    <source>
        <dbReference type="PROSITE" id="PS50994"/>
    </source>
</evidence>
<dbReference type="Pfam" id="PF00665">
    <property type="entry name" value="rve"/>
    <property type="match status" value="1"/>
</dbReference>
<dbReference type="EMBL" id="JBHSGU010000001">
    <property type="protein sequence ID" value="MFC4698553.1"/>
    <property type="molecule type" value="Genomic_DNA"/>
</dbReference>
<dbReference type="InterPro" id="IPR001584">
    <property type="entry name" value="Integrase_cat-core"/>
</dbReference>
<dbReference type="PROSITE" id="PS50994">
    <property type="entry name" value="INTEGRASE"/>
    <property type="match status" value="1"/>
</dbReference>
<evidence type="ECO:0000313" key="3">
    <source>
        <dbReference type="Proteomes" id="UP001595897"/>
    </source>
</evidence>
<dbReference type="RefSeq" id="WP_382405140.1">
    <property type="nucleotide sequence ID" value="NZ_JBHSGU010000001.1"/>
</dbReference>
<dbReference type="SUPFAM" id="SSF53098">
    <property type="entry name" value="Ribonuclease H-like"/>
    <property type="match status" value="1"/>
</dbReference>
<accession>A0ABV9LSQ4</accession>
<evidence type="ECO:0000313" key="2">
    <source>
        <dbReference type="EMBL" id="MFC4698553.1"/>
    </source>
</evidence>
<dbReference type="InterPro" id="IPR050900">
    <property type="entry name" value="Transposase_IS3/IS150/IS904"/>
</dbReference>
<comment type="caution">
    <text evidence="2">The sequence shown here is derived from an EMBL/GenBank/DDBJ whole genome shotgun (WGS) entry which is preliminary data.</text>
</comment>
<dbReference type="Gene3D" id="3.30.420.10">
    <property type="entry name" value="Ribonuclease H-like superfamily/Ribonuclease H"/>
    <property type="match status" value="1"/>
</dbReference>
<protein>
    <submittedName>
        <fullName evidence="2">DDE-type integrase/transposase/recombinase</fullName>
    </submittedName>
</protein>
<gene>
    <name evidence="2" type="ORF">ACFO4O_00065</name>
</gene>
<dbReference type="Proteomes" id="UP001595897">
    <property type="component" value="Unassembled WGS sequence"/>
</dbReference>
<reference evidence="3" key="1">
    <citation type="journal article" date="2019" name="Int. J. Syst. Evol. Microbiol.">
        <title>The Global Catalogue of Microorganisms (GCM) 10K type strain sequencing project: providing services to taxonomists for standard genome sequencing and annotation.</title>
        <authorList>
            <consortium name="The Broad Institute Genomics Platform"/>
            <consortium name="The Broad Institute Genome Sequencing Center for Infectious Disease"/>
            <person name="Wu L."/>
            <person name="Ma J."/>
        </authorList>
    </citation>
    <scope>NUCLEOTIDE SEQUENCE [LARGE SCALE GENOMIC DNA]</scope>
    <source>
        <strain evidence="3">KACC 12507</strain>
    </source>
</reference>
<sequence length="80" mass="9141">MLDLFALNVVGWSMSSMMTEDLAMDASTSAYWRRKPVKEVNLHSDQGSQYTSRQFKKLLANYKIIPSMSRRGNCQYNTAA</sequence>
<dbReference type="PANTHER" id="PTHR46889:SF4">
    <property type="entry name" value="TRANSPOSASE INSO FOR INSERTION SEQUENCE ELEMENT IS911B-RELATED"/>
    <property type="match status" value="1"/>
</dbReference>
<dbReference type="InterPro" id="IPR012337">
    <property type="entry name" value="RNaseH-like_sf"/>
</dbReference>
<feature type="domain" description="Integrase catalytic" evidence="1">
    <location>
        <begin position="1"/>
        <end position="80"/>
    </location>
</feature>
<name>A0ABV9LSQ4_9ALTE</name>
<organism evidence="2 3">
    <name type="scientific">Glaciecola siphonariae</name>
    <dbReference type="NCBI Taxonomy" id="521012"/>
    <lineage>
        <taxon>Bacteria</taxon>
        <taxon>Pseudomonadati</taxon>
        <taxon>Pseudomonadota</taxon>
        <taxon>Gammaproteobacteria</taxon>
        <taxon>Alteromonadales</taxon>
        <taxon>Alteromonadaceae</taxon>
        <taxon>Glaciecola</taxon>
    </lineage>
</organism>
<keyword evidence="3" id="KW-1185">Reference proteome</keyword>